<dbReference type="PANTHER" id="PTHR43884">
    <property type="entry name" value="ACYL-COA DEHYDROGENASE"/>
    <property type="match status" value="1"/>
</dbReference>
<dbReference type="InterPro" id="IPR006091">
    <property type="entry name" value="Acyl-CoA_Oxase/DH_mid-dom"/>
</dbReference>
<dbReference type="Pfam" id="PF02771">
    <property type="entry name" value="Acyl-CoA_dh_N"/>
    <property type="match status" value="1"/>
</dbReference>
<evidence type="ECO:0000256" key="3">
    <source>
        <dbReference type="ARBA" id="ARBA00022630"/>
    </source>
</evidence>
<dbReference type="CDD" id="cd00567">
    <property type="entry name" value="ACAD"/>
    <property type="match status" value="1"/>
</dbReference>
<dbReference type="SUPFAM" id="SSF56645">
    <property type="entry name" value="Acyl-CoA dehydrogenase NM domain-like"/>
    <property type="match status" value="1"/>
</dbReference>
<evidence type="ECO:0000259" key="8">
    <source>
        <dbReference type="Pfam" id="PF02770"/>
    </source>
</evidence>
<name>A0A3N0AXL3_9ACTN</name>
<evidence type="ECO:0000256" key="4">
    <source>
        <dbReference type="ARBA" id="ARBA00022827"/>
    </source>
</evidence>
<sequence>MNHFLTAEHYVLIDEVRDFATKHFDFPSVAQWVRDGGITDEVVKAFVQLDFNGFGVIHRRGHTHYDMLAQVLVLEELARVAGATLPFHIDFLHLQILERFAGPQRVDEIRTQYHDTGRLSFALAVSEPDGGSDTAGMKTRVRTEGGRLVMRGQKMFVNNGEFAPYLLIAALDGDVQSAEGKPAFSFWMLPRDLPGISVYPEAKIGQRMLPFANIVLDDVEVKEEYRLGDVEFGFGRLYQLLEIGRVFVCATALGEAQAAMEDAVEWARSREAFGERVSDFQQIQQMLTDMEVRLTNMRNLVYQAAWEYDNASHDRLTVALMKRYVPAAATQVASDAMQILGGRGYTREKRVAAIWQDCRGFQIAEGTDQVMVRIASPLIMRKYDRPAEAQD</sequence>
<gene>
    <name evidence="10" type="ORF">DMP06_07340</name>
</gene>
<dbReference type="PANTHER" id="PTHR43884:SF12">
    <property type="entry name" value="ISOVALERYL-COA DEHYDROGENASE, MITOCHONDRIAL-RELATED"/>
    <property type="match status" value="1"/>
</dbReference>
<dbReference type="Gene3D" id="1.20.140.10">
    <property type="entry name" value="Butyryl-CoA Dehydrogenase, subunit A, domain 3"/>
    <property type="match status" value="1"/>
</dbReference>
<dbReference type="Gene3D" id="2.40.110.10">
    <property type="entry name" value="Butyryl-CoA Dehydrogenase, subunit A, domain 2"/>
    <property type="match status" value="1"/>
</dbReference>
<accession>A0A3N0AXL3</accession>
<dbReference type="Pfam" id="PF00441">
    <property type="entry name" value="Acyl-CoA_dh_1"/>
    <property type="match status" value="1"/>
</dbReference>
<comment type="caution">
    <text evidence="10">The sequence shown here is derived from an EMBL/GenBank/DDBJ whole genome shotgun (WGS) entry which is preliminary data.</text>
</comment>
<evidence type="ECO:0000259" key="7">
    <source>
        <dbReference type="Pfam" id="PF00441"/>
    </source>
</evidence>
<dbReference type="Pfam" id="PF02770">
    <property type="entry name" value="Acyl-CoA_dh_M"/>
    <property type="match status" value="1"/>
</dbReference>
<dbReference type="FunFam" id="1.20.140.10:FF:000001">
    <property type="entry name" value="Acyl-CoA dehydrogenase"/>
    <property type="match status" value="1"/>
</dbReference>
<proteinExistence type="inferred from homology"/>
<dbReference type="GO" id="GO:0050660">
    <property type="term" value="F:flavin adenine dinucleotide binding"/>
    <property type="evidence" value="ECO:0007669"/>
    <property type="project" value="InterPro"/>
</dbReference>
<feature type="domain" description="Acyl-CoA dehydrogenase/oxidase N-terminal" evidence="9">
    <location>
        <begin position="6"/>
        <end position="84"/>
    </location>
</feature>
<dbReference type="InterPro" id="IPR013786">
    <property type="entry name" value="AcylCoA_DH/ox_N"/>
</dbReference>
<dbReference type="PROSITE" id="PS00072">
    <property type="entry name" value="ACYL_COA_DH_1"/>
    <property type="match status" value="1"/>
</dbReference>
<dbReference type="InterPro" id="IPR036250">
    <property type="entry name" value="AcylCo_DH-like_C"/>
</dbReference>
<reference evidence="11" key="1">
    <citation type="submission" date="2018-05" db="EMBL/GenBank/DDBJ databases">
        <title>Genome Sequencing of selected type strains of the family Eggerthellaceae.</title>
        <authorList>
            <person name="Danylec N."/>
            <person name="Stoll D.A."/>
            <person name="Doetsch A."/>
            <person name="Huch M."/>
        </authorList>
    </citation>
    <scope>NUCLEOTIDE SEQUENCE [LARGE SCALE GENOMIC DNA]</scope>
    <source>
        <strain evidence="11">DSM 24851</strain>
    </source>
</reference>
<dbReference type="RefSeq" id="WP_123209089.1">
    <property type="nucleotide sequence ID" value="NZ_JBHTHO010000007.1"/>
</dbReference>
<comment type="cofactor">
    <cofactor evidence="1 6">
        <name>FAD</name>
        <dbReference type="ChEBI" id="CHEBI:57692"/>
    </cofactor>
</comment>
<feature type="domain" description="Acyl-CoA dehydrogenase/oxidase C-terminal" evidence="7">
    <location>
        <begin position="233"/>
        <end position="374"/>
    </location>
</feature>
<dbReference type="EMBL" id="QIBX01000012">
    <property type="protein sequence ID" value="RNL39428.1"/>
    <property type="molecule type" value="Genomic_DNA"/>
</dbReference>
<dbReference type="Gene3D" id="1.10.540.10">
    <property type="entry name" value="Acyl-CoA dehydrogenase/oxidase, N-terminal domain"/>
    <property type="match status" value="1"/>
</dbReference>
<dbReference type="InterPro" id="IPR006089">
    <property type="entry name" value="Acyl-CoA_DH_CS"/>
</dbReference>
<dbReference type="SUPFAM" id="SSF47203">
    <property type="entry name" value="Acyl-CoA dehydrogenase C-terminal domain-like"/>
    <property type="match status" value="1"/>
</dbReference>
<keyword evidence="4 6" id="KW-0274">FAD</keyword>
<organism evidence="10 11">
    <name type="scientific">Slackia equolifaciens</name>
    <dbReference type="NCBI Taxonomy" id="498718"/>
    <lineage>
        <taxon>Bacteria</taxon>
        <taxon>Bacillati</taxon>
        <taxon>Actinomycetota</taxon>
        <taxon>Coriobacteriia</taxon>
        <taxon>Eggerthellales</taxon>
        <taxon>Eggerthellaceae</taxon>
        <taxon>Slackia</taxon>
    </lineage>
</organism>
<keyword evidence="3 6" id="KW-0285">Flavoprotein</keyword>
<feature type="domain" description="Acyl-CoA oxidase/dehydrogenase middle" evidence="8">
    <location>
        <begin position="122"/>
        <end position="219"/>
    </location>
</feature>
<dbReference type="AlphaFoldDB" id="A0A3N0AXL3"/>
<dbReference type="InterPro" id="IPR046373">
    <property type="entry name" value="Acyl-CoA_Oxase/DH_mid-dom_sf"/>
</dbReference>
<dbReference type="InterPro" id="IPR009075">
    <property type="entry name" value="AcylCo_DH/oxidase_C"/>
</dbReference>
<evidence type="ECO:0000256" key="1">
    <source>
        <dbReference type="ARBA" id="ARBA00001974"/>
    </source>
</evidence>
<evidence type="ECO:0000313" key="10">
    <source>
        <dbReference type="EMBL" id="RNL39428.1"/>
    </source>
</evidence>
<comment type="similarity">
    <text evidence="2 6">Belongs to the acyl-CoA dehydrogenase family.</text>
</comment>
<dbReference type="GO" id="GO:0003995">
    <property type="term" value="F:acyl-CoA dehydrogenase activity"/>
    <property type="evidence" value="ECO:0007669"/>
    <property type="project" value="InterPro"/>
</dbReference>
<evidence type="ECO:0000256" key="5">
    <source>
        <dbReference type="ARBA" id="ARBA00023002"/>
    </source>
</evidence>
<protein>
    <submittedName>
        <fullName evidence="10">Acyl-CoA dehydrogenase</fullName>
    </submittedName>
</protein>
<dbReference type="Proteomes" id="UP000269591">
    <property type="component" value="Unassembled WGS sequence"/>
</dbReference>
<evidence type="ECO:0000259" key="9">
    <source>
        <dbReference type="Pfam" id="PF02771"/>
    </source>
</evidence>
<keyword evidence="11" id="KW-1185">Reference proteome</keyword>
<evidence type="ECO:0000256" key="6">
    <source>
        <dbReference type="RuleBase" id="RU362125"/>
    </source>
</evidence>
<evidence type="ECO:0000313" key="11">
    <source>
        <dbReference type="Proteomes" id="UP000269591"/>
    </source>
</evidence>
<dbReference type="InterPro" id="IPR037069">
    <property type="entry name" value="AcylCoA_DH/ox_N_sf"/>
</dbReference>
<dbReference type="InterPro" id="IPR009100">
    <property type="entry name" value="AcylCoA_DH/oxidase_NM_dom_sf"/>
</dbReference>
<keyword evidence="5 6" id="KW-0560">Oxidoreductase</keyword>
<evidence type="ECO:0000256" key="2">
    <source>
        <dbReference type="ARBA" id="ARBA00009347"/>
    </source>
</evidence>
<dbReference type="OrthoDB" id="3176804at2"/>